<dbReference type="Proteomes" id="UP000250266">
    <property type="component" value="Unassembled WGS sequence"/>
</dbReference>
<feature type="chain" id="PRO_5034865029" evidence="1">
    <location>
        <begin position="21"/>
        <end position="131"/>
    </location>
</feature>
<feature type="signal peptide" evidence="1">
    <location>
        <begin position="1"/>
        <end position="20"/>
    </location>
</feature>
<name>A0A8E2EAN1_9PEZI</name>
<organism evidence="2 3">
    <name type="scientific">Lepidopterella palustris CBS 459.81</name>
    <dbReference type="NCBI Taxonomy" id="1314670"/>
    <lineage>
        <taxon>Eukaryota</taxon>
        <taxon>Fungi</taxon>
        <taxon>Dikarya</taxon>
        <taxon>Ascomycota</taxon>
        <taxon>Pezizomycotina</taxon>
        <taxon>Dothideomycetes</taxon>
        <taxon>Pleosporomycetidae</taxon>
        <taxon>Mytilinidiales</taxon>
        <taxon>Argynnaceae</taxon>
        <taxon>Lepidopterella</taxon>
    </lineage>
</organism>
<accession>A0A8E2EAN1</accession>
<keyword evidence="1" id="KW-0732">Signal</keyword>
<dbReference type="AlphaFoldDB" id="A0A8E2EAN1"/>
<proteinExistence type="predicted"/>
<evidence type="ECO:0000256" key="1">
    <source>
        <dbReference type="SAM" id="SignalP"/>
    </source>
</evidence>
<evidence type="ECO:0000313" key="2">
    <source>
        <dbReference type="EMBL" id="OCK80497.1"/>
    </source>
</evidence>
<reference evidence="2 3" key="1">
    <citation type="journal article" date="2016" name="Nat. Commun.">
        <title>Ectomycorrhizal ecology is imprinted in the genome of the dominant symbiotic fungus Cenococcum geophilum.</title>
        <authorList>
            <consortium name="DOE Joint Genome Institute"/>
            <person name="Peter M."/>
            <person name="Kohler A."/>
            <person name="Ohm R.A."/>
            <person name="Kuo A."/>
            <person name="Krutzmann J."/>
            <person name="Morin E."/>
            <person name="Arend M."/>
            <person name="Barry K.W."/>
            <person name="Binder M."/>
            <person name="Choi C."/>
            <person name="Clum A."/>
            <person name="Copeland A."/>
            <person name="Grisel N."/>
            <person name="Haridas S."/>
            <person name="Kipfer T."/>
            <person name="LaButti K."/>
            <person name="Lindquist E."/>
            <person name="Lipzen A."/>
            <person name="Maire R."/>
            <person name="Meier B."/>
            <person name="Mihaltcheva S."/>
            <person name="Molinier V."/>
            <person name="Murat C."/>
            <person name="Poggeler S."/>
            <person name="Quandt C.A."/>
            <person name="Sperisen C."/>
            <person name="Tritt A."/>
            <person name="Tisserant E."/>
            <person name="Crous P.W."/>
            <person name="Henrissat B."/>
            <person name="Nehls U."/>
            <person name="Egli S."/>
            <person name="Spatafora J.W."/>
            <person name="Grigoriev I.V."/>
            <person name="Martin F.M."/>
        </authorList>
    </citation>
    <scope>NUCLEOTIDE SEQUENCE [LARGE SCALE GENOMIC DNA]</scope>
    <source>
        <strain evidence="2 3">CBS 459.81</strain>
    </source>
</reference>
<evidence type="ECO:0000313" key="3">
    <source>
        <dbReference type="Proteomes" id="UP000250266"/>
    </source>
</evidence>
<sequence>MKSTVILAVLGATLATFASSLPLYLLPGPPIESLDHPHKPLQVHKSTVVVPSERVSSEAPIAMPRGVEGVAGLTRHYVYEPIRILPSRLTNGAHAHDLLSEDEEVQIPHFLSYPWGRVEEYEPAVDDGSIT</sequence>
<dbReference type="EMBL" id="KV744957">
    <property type="protein sequence ID" value="OCK80497.1"/>
    <property type="molecule type" value="Genomic_DNA"/>
</dbReference>
<protein>
    <submittedName>
        <fullName evidence="2">Uncharacterized protein</fullName>
    </submittedName>
</protein>
<gene>
    <name evidence="2" type="ORF">K432DRAFT_404673</name>
</gene>
<keyword evidence="3" id="KW-1185">Reference proteome</keyword>